<dbReference type="GeneID" id="92760606"/>
<accession>A0A7T4EHJ9</accession>
<evidence type="ECO:0000313" key="4">
    <source>
        <dbReference type="Proteomes" id="UP000596145"/>
    </source>
</evidence>
<evidence type="ECO:0000313" key="3">
    <source>
        <dbReference type="EMBL" id="QRP69921.1"/>
    </source>
</evidence>
<evidence type="ECO:0000313" key="2">
    <source>
        <dbReference type="EMBL" id="QQB47525.1"/>
    </source>
</evidence>
<feature type="transmembrane region" description="Helical" evidence="1">
    <location>
        <begin position="143"/>
        <end position="163"/>
    </location>
</feature>
<dbReference type="Proteomes" id="UP000596145">
    <property type="component" value="Chromosome"/>
</dbReference>
<dbReference type="RefSeq" id="WP_005395403.1">
    <property type="nucleotide sequence ID" value="NZ_CP066007.1"/>
</dbReference>
<organism evidence="2 4">
    <name type="scientific">Corynebacterium glucuronolyticum</name>
    <dbReference type="NCBI Taxonomy" id="39791"/>
    <lineage>
        <taxon>Bacteria</taxon>
        <taxon>Bacillati</taxon>
        <taxon>Actinomycetota</taxon>
        <taxon>Actinomycetes</taxon>
        <taxon>Mycobacteriales</taxon>
        <taxon>Corynebacteriaceae</taxon>
        <taxon>Corynebacterium</taxon>
    </lineage>
</organism>
<reference evidence="2 4" key="1">
    <citation type="submission" date="2020-12" db="EMBL/GenBank/DDBJ databases">
        <title>FDA dAtabase for Regulatory Grade micrObial Sequences (FDA-ARGOS): Supporting development and validation of Infectious Disease Dx tests.</title>
        <authorList>
            <person name="Sproer C."/>
            <person name="Gronow S."/>
            <person name="Severitt S."/>
            <person name="Schroder I."/>
            <person name="Tallon L."/>
            <person name="Sadzewicz L."/>
            <person name="Zhao X."/>
            <person name="Boylan J."/>
            <person name="Ott S."/>
            <person name="Bowen H."/>
            <person name="Vavikolanu K."/>
            <person name="Mehta A."/>
            <person name="Aluvathingal J."/>
            <person name="Nadendla S."/>
            <person name="Lowell S."/>
            <person name="Myers T."/>
            <person name="Yan Y."/>
            <person name="Sichtig H."/>
        </authorList>
    </citation>
    <scope>NUCLEOTIDE SEQUENCE [LARGE SCALE GENOMIC DNA]</scope>
    <source>
        <strain evidence="2 4">FDAARGOS_1053</strain>
        <strain evidence="3">FDAARGOS_1191</strain>
    </source>
</reference>
<dbReference type="AlphaFoldDB" id="A0A7T4EHJ9"/>
<gene>
    <name evidence="2" type="ORF">I6I10_06525</name>
    <name evidence="3" type="ORF">I6J21_08955</name>
</gene>
<evidence type="ECO:0000256" key="1">
    <source>
        <dbReference type="SAM" id="Phobius"/>
    </source>
</evidence>
<dbReference type="EMBL" id="CP069534">
    <property type="protein sequence ID" value="QRP69921.1"/>
    <property type="molecule type" value="Genomic_DNA"/>
</dbReference>
<dbReference type="EMBL" id="CP066007">
    <property type="protein sequence ID" value="QQB47525.1"/>
    <property type="molecule type" value="Genomic_DNA"/>
</dbReference>
<proteinExistence type="predicted"/>
<protein>
    <submittedName>
        <fullName evidence="2">Uncharacterized protein</fullName>
    </submittedName>
</protein>
<sequence length="164" mass="18032">MELEFRPPSKGTLSLYRGDEKIAEFTENSATVGEAQWGLEKTSTELKRTDAPDWVATTKDEATLAKADRVEVHAGSADFILDNEVKSDWVILDPADEYVGQFTGARHGVRQPVVSFDKELPTDQAAFLSWIARELLMSSMMRTTGITTGALIALTVLGIMIVLL</sequence>
<dbReference type="Proteomes" id="UP000617681">
    <property type="component" value="Chromosome"/>
</dbReference>
<keyword evidence="1" id="KW-0812">Transmembrane</keyword>
<keyword evidence="1" id="KW-0472">Membrane</keyword>
<name>A0A7T4EHJ9_9CORY</name>
<keyword evidence="1" id="KW-1133">Transmembrane helix</keyword>
<dbReference type="OrthoDB" id="4418870at2"/>